<gene>
    <name evidence="1" type="ORF">MNBD_GAMMA16-2207</name>
</gene>
<sequence length="69" mass="7650">METFDLEGHDYVALCDLLQLTGQCHSGGIAKLLIADGQVKVDGKVELRKRCKIRQGQVVLFDDQSFVVT</sequence>
<dbReference type="AlphaFoldDB" id="A0A3B0ZZT5"/>
<dbReference type="Gene3D" id="3.10.290.10">
    <property type="entry name" value="RNA-binding S4 domain"/>
    <property type="match status" value="1"/>
</dbReference>
<dbReference type="PROSITE" id="PS50889">
    <property type="entry name" value="S4"/>
    <property type="match status" value="1"/>
</dbReference>
<dbReference type="SUPFAM" id="SSF55174">
    <property type="entry name" value="Alpha-L RNA-binding motif"/>
    <property type="match status" value="1"/>
</dbReference>
<dbReference type="EMBL" id="UOFO01000087">
    <property type="protein sequence ID" value="VAW86106.1"/>
    <property type="molecule type" value="Genomic_DNA"/>
</dbReference>
<reference evidence="1" key="1">
    <citation type="submission" date="2018-06" db="EMBL/GenBank/DDBJ databases">
        <authorList>
            <person name="Zhirakovskaya E."/>
        </authorList>
    </citation>
    <scope>NUCLEOTIDE SEQUENCE</scope>
</reference>
<dbReference type="InterPro" id="IPR036986">
    <property type="entry name" value="S4_RNA-bd_sf"/>
</dbReference>
<name>A0A3B0ZZT5_9ZZZZ</name>
<protein>
    <submittedName>
        <fullName evidence="1">Uncharacterized protein YbcJ</fullName>
    </submittedName>
</protein>
<dbReference type="GO" id="GO:0003723">
    <property type="term" value="F:RNA binding"/>
    <property type="evidence" value="ECO:0007669"/>
    <property type="project" value="InterPro"/>
</dbReference>
<evidence type="ECO:0000313" key="1">
    <source>
        <dbReference type="EMBL" id="VAW86106.1"/>
    </source>
</evidence>
<organism evidence="1">
    <name type="scientific">hydrothermal vent metagenome</name>
    <dbReference type="NCBI Taxonomy" id="652676"/>
    <lineage>
        <taxon>unclassified sequences</taxon>
        <taxon>metagenomes</taxon>
        <taxon>ecological metagenomes</taxon>
    </lineage>
</organism>
<dbReference type="CDD" id="cd00165">
    <property type="entry name" value="S4"/>
    <property type="match status" value="1"/>
</dbReference>
<accession>A0A3B0ZZT5</accession>
<dbReference type="Pfam" id="PF13275">
    <property type="entry name" value="S4_2"/>
    <property type="match status" value="1"/>
</dbReference>
<proteinExistence type="predicted"/>